<keyword evidence="4" id="KW-1185">Reference proteome</keyword>
<feature type="compositionally biased region" description="Pro residues" evidence="1">
    <location>
        <begin position="53"/>
        <end position="63"/>
    </location>
</feature>
<dbReference type="CDD" id="cd00161">
    <property type="entry name" value="beta-trefoil_Ricin-like"/>
    <property type="match status" value="1"/>
</dbReference>
<evidence type="ECO:0000313" key="3">
    <source>
        <dbReference type="EMBL" id="MEV4928097.1"/>
    </source>
</evidence>
<evidence type="ECO:0000256" key="1">
    <source>
        <dbReference type="SAM" id="MobiDB-lite"/>
    </source>
</evidence>
<name>A0ABV3J692_9ACTN</name>
<gene>
    <name evidence="3" type="ORF">AB0L03_35715</name>
</gene>
<evidence type="ECO:0000313" key="4">
    <source>
        <dbReference type="Proteomes" id="UP001552479"/>
    </source>
</evidence>
<dbReference type="Pfam" id="PF14200">
    <property type="entry name" value="RicinB_lectin_2"/>
    <property type="match status" value="1"/>
</dbReference>
<feature type="region of interest" description="Disordered" evidence="1">
    <location>
        <begin position="135"/>
        <end position="157"/>
    </location>
</feature>
<dbReference type="RefSeq" id="WP_366091074.1">
    <property type="nucleotide sequence ID" value="NZ_JBFASG010000078.1"/>
</dbReference>
<dbReference type="Proteomes" id="UP001552479">
    <property type="component" value="Unassembled WGS sequence"/>
</dbReference>
<dbReference type="InterPro" id="IPR000772">
    <property type="entry name" value="Ricin_B_lectin"/>
</dbReference>
<comment type="caution">
    <text evidence="3">The sequence shown here is derived from an EMBL/GenBank/DDBJ whole genome shotgun (WGS) entry which is preliminary data.</text>
</comment>
<reference evidence="3 4" key="1">
    <citation type="submission" date="2024-06" db="EMBL/GenBank/DDBJ databases">
        <title>The Natural Products Discovery Center: Release of the First 8490 Sequenced Strains for Exploring Actinobacteria Biosynthetic Diversity.</title>
        <authorList>
            <person name="Kalkreuter E."/>
            <person name="Kautsar S.A."/>
            <person name="Yang D."/>
            <person name="Bader C.D."/>
            <person name="Teijaro C.N."/>
            <person name="Fluegel L."/>
            <person name="Davis C.M."/>
            <person name="Simpson J.R."/>
            <person name="Lauterbach L."/>
            <person name="Steele A.D."/>
            <person name="Gui C."/>
            <person name="Meng S."/>
            <person name="Li G."/>
            <person name="Viehrig K."/>
            <person name="Ye F."/>
            <person name="Su P."/>
            <person name="Kiefer A.F."/>
            <person name="Nichols A."/>
            <person name="Cepeda A.J."/>
            <person name="Yan W."/>
            <person name="Fan B."/>
            <person name="Jiang Y."/>
            <person name="Adhikari A."/>
            <person name="Zheng C.-J."/>
            <person name="Schuster L."/>
            <person name="Cowan T.M."/>
            <person name="Smanski M.J."/>
            <person name="Chevrette M.G."/>
            <person name="De Carvalho L.P.S."/>
            <person name="Shen B."/>
        </authorList>
    </citation>
    <scope>NUCLEOTIDE SEQUENCE [LARGE SCALE GENOMIC DNA]</scope>
    <source>
        <strain evidence="3 4">NPDC053791</strain>
    </source>
</reference>
<accession>A0ABV3J692</accession>
<feature type="domain" description="Ricin B lectin" evidence="2">
    <location>
        <begin position="77"/>
        <end position="133"/>
    </location>
</feature>
<dbReference type="InterPro" id="IPR035992">
    <property type="entry name" value="Ricin_B-like_lectins"/>
</dbReference>
<feature type="region of interest" description="Disordered" evidence="1">
    <location>
        <begin position="32"/>
        <end position="70"/>
    </location>
</feature>
<evidence type="ECO:0000259" key="2">
    <source>
        <dbReference type="Pfam" id="PF14200"/>
    </source>
</evidence>
<dbReference type="EMBL" id="JBFASG010000078">
    <property type="protein sequence ID" value="MEV4928097.1"/>
    <property type="molecule type" value="Genomic_DNA"/>
</dbReference>
<dbReference type="Gene3D" id="2.80.10.50">
    <property type="match status" value="1"/>
</dbReference>
<organism evidence="3 4">
    <name type="scientific">Streptomyces roseoverticillatus</name>
    <dbReference type="NCBI Taxonomy" id="66429"/>
    <lineage>
        <taxon>Bacteria</taxon>
        <taxon>Bacillati</taxon>
        <taxon>Actinomycetota</taxon>
        <taxon>Actinomycetes</taxon>
        <taxon>Kitasatosporales</taxon>
        <taxon>Streptomycetaceae</taxon>
        <taxon>Streptomyces</taxon>
    </lineage>
</organism>
<dbReference type="SUPFAM" id="SSF50370">
    <property type="entry name" value="Ricin B-like lectins"/>
    <property type="match status" value="1"/>
</dbReference>
<proteinExistence type="predicted"/>
<sequence>MWIPVAAIAACAATGLAVGALVLGGDGQEATLVPRRPAPADGATPGSAAPSPSDVPSPAPSTPGPVLLGGPYMLISDTGKAADVTAASRDNGTVVIAYQPTGNPDQRWTLTYAAAPAGGAALTLKGSGQTLGIGPGEALRLQQPGAGPARKWTVRNP</sequence>
<protein>
    <submittedName>
        <fullName evidence="3">RICIN domain-containing protein</fullName>
    </submittedName>
</protein>